<dbReference type="EMBL" id="GBXM01009609">
    <property type="protein sequence ID" value="JAH98968.1"/>
    <property type="molecule type" value="Transcribed_RNA"/>
</dbReference>
<evidence type="ECO:0000313" key="1">
    <source>
        <dbReference type="EMBL" id="JAH98968.1"/>
    </source>
</evidence>
<reference evidence="1" key="1">
    <citation type="submission" date="2014-11" db="EMBL/GenBank/DDBJ databases">
        <authorList>
            <person name="Amaro Gonzalez C."/>
        </authorList>
    </citation>
    <scope>NUCLEOTIDE SEQUENCE</scope>
</reference>
<name>A0A0E9XBB0_ANGAN</name>
<organism evidence="1">
    <name type="scientific">Anguilla anguilla</name>
    <name type="common">European freshwater eel</name>
    <name type="synonym">Muraena anguilla</name>
    <dbReference type="NCBI Taxonomy" id="7936"/>
    <lineage>
        <taxon>Eukaryota</taxon>
        <taxon>Metazoa</taxon>
        <taxon>Chordata</taxon>
        <taxon>Craniata</taxon>
        <taxon>Vertebrata</taxon>
        <taxon>Euteleostomi</taxon>
        <taxon>Actinopterygii</taxon>
        <taxon>Neopterygii</taxon>
        <taxon>Teleostei</taxon>
        <taxon>Anguilliformes</taxon>
        <taxon>Anguillidae</taxon>
        <taxon>Anguilla</taxon>
    </lineage>
</organism>
<dbReference type="AlphaFoldDB" id="A0A0E9XBB0"/>
<protein>
    <submittedName>
        <fullName evidence="1">Uncharacterized protein</fullName>
    </submittedName>
</protein>
<proteinExistence type="predicted"/>
<reference evidence="1" key="2">
    <citation type="journal article" date="2015" name="Fish Shellfish Immunol.">
        <title>Early steps in the European eel (Anguilla anguilla)-Vibrio vulnificus interaction in the gills: Role of the RtxA13 toxin.</title>
        <authorList>
            <person name="Callol A."/>
            <person name="Pajuelo D."/>
            <person name="Ebbesson L."/>
            <person name="Teles M."/>
            <person name="MacKenzie S."/>
            <person name="Amaro C."/>
        </authorList>
    </citation>
    <scope>NUCLEOTIDE SEQUENCE</scope>
</reference>
<accession>A0A0E9XBB0</accession>
<sequence length="47" mass="5578">MAQCLFDSYKEYAILRVLSRIPPRWDKVQQQFENQMTLNKSVWSGTA</sequence>